<dbReference type="EMBL" id="JAUPFM010000012">
    <property type="protein sequence ID" value="KAK2835639.1"/>
    <property type="molecule type" value="Genomic_DNA"/>
</dbReference>
<comment type="subcellular location">
    <subcellularLocation>
        <location evidence="7">Cell membrane</location>
        <topology evidence="7">Multi-pass membrane protein</topology>
    </subcellularLocation>
    <subcellularLocation>
        <location evidence="1">Membrane</location>
        <topology evidence="1">Multi-pass membrane protein</topology>
    </subcellularLocation>
</comment>
<evidence type="ECO:0000256" key="6">
    <source>
        <dbReference type="ARBA" id="ARBA00023180"/>
    </source>
</evidence>
<evidence type="ECO:0000313" key="9">
    <source>
        <dbReference type="Proteomes" id="UP001187415"/>
    </source>
</evidence>
<protein>
    <recommendedName>
        <fullName evidence="7">Choline transporter-like protein</fullName>
    </recommendedName>
</protein>
<accession>A0AA88MEP7</accession>
<dbReference type="AlphaFoldDB" id="A0AA88MEP7"/>
<dbReference type="Pfam" id="PF04515">
    <property type="entry name" value="Choline_transpo"/>
    <property type="match status" value="1"/>
</dbReference>
<dbReference type="GO" id="GO:0005886">
    <property type="term" value="C:plasma membrane"/>
    <property type="evidence" value="ECO:0007669"/>
    <property type="project" value="UniProtKB-SubCell"/>
</dbReference>
<reference evidence="8" key="1">
    <citation type="submission" date="2023-07" db="EMBL/GenBank/DDBJ databases">
        <title>Chromosome-level Genome Assembly of Striped Snakehead (Channa striata).</title>
        <authorList>
            <person name="Liu H."/>
        </authorList>
    </citation>
    <scope>NUCLEOTIDE SEQUENCE</scope>
    <source>
        <strain evidence="8">Gz</strain>
        <tissue evidence="8">Muscle</tissue>
    </source>
</reference>
<evidence type="ECO:0000256" key="1">
    <source>
        <dbReference type="ARBA" id="ARBA00004141"/>
    </source>
</evidence>
<organism evidence="8 9">
    <name type="scientific">Channa striata</name>
    <name type="common">Snakehead murrel</name>
    <name type="synonym">Ophicephalus striatus</name>
    <dbReference type="NCBI Taxonomy" id="64152"/>
    <lineage>
        <taxon>Eukaryota</taxon>
        <taxon>Metazoa</taxon>
        <taxon>Chordata</taxon>
        <taxon>Craniata</taxon>
        <taxon>Vertebrata</taxon>
        <taxon>Euteleostomi</taxon>
        <taxon>Actinopterygii</taxon>
        <taxon>Neopterygii</taxon>
        <taxon>Teleostei</taxon>
        <taxon>Neoteleostei</taxon>
        <taxon>Acanthomorphata</taxon>
        <taxon>Anabantaria</taxon>
        <taxon>Anabantiformes</taxon>
        <taxon>Channoidei</taxon>
        <taxon>Channidae</taxon>
        <taxon>Channa</taxon>
    </lineage>
</organism>
<evidence type="ECO:0000256" key="4">
    <source>
        <dbReference type="ARBA" id="ARBA00022989"/>
    </source>
</evidence>
<sequence>MARKTDSPSSYYAWIHGDPRKVIYPTDSHGQFCGQKNTPNANKAILFYFNMLKCANPAVLINLQCPTTQWSGNNHGGSAFYPSAALHCWCTSVHSPMIAIYGKNFCTSSKDAFFLLMRNVIRVAVLDKVTDFLLFFGKLLITGGVAPLRFPLERDPPDVC</sequence>
<evidence type="ECO:0000313" key="8">
    <source>
        <dbReference type="EMBL" id="KAK2835639.1"/>
    </source>
</evidence>
<keyword evidence="4" id="KW-1133">Transmembrane helix</keyword>
<keyword evidence="6" id="KW-0325">Glycoprotein</keyword>
<dbReference type="Proteomes" id="UP001187415">
    <property type="component" value="Unassembled WGS sequence"/>
</dbReference>
<evidence type="ECO:0000256" key="3">
    <source>
        <dbReference type="ARBA" id="ARBA00022692"/>
    </source>
</evidence>
<comment type="caution">
    <text evidence="8">The sequence shown here is derived from an EMBL/GenBank/DDBJ whole genome shotgun (WGS) entry which is preliminary data.</text>
</comment>
<dbReference type="PANTHER" id="PTHR12385:SF14">
    <property type="entry name" value="CHOLINE TRANSPORTER-LIKE 2"/>
    <property type="match status" value="1"/>
</dbReference>
<keyword evidence="3" id="KW-0812">Transmembrane</keyword>
<dbReference type="InterPro" id="IPR007603">
    <property type="entry name" value="Choline_transptr-like"/>
</dbReference>
<evidence type="ECO:0000256" key="5">
    <source>
        <dbReference type="ARBA" id="ARBA00023136"/>
    </source>
</evidence>
<gene>
    <name evidence="8" type="ORF">Q5P01_016123</name>
</gene>
<evidence type="ECO:0000256" key="7">
    <source>
        <dbReference type="RuleBase" id="RU368066"/>
    </source>
</evidence>
<name>A0AA88MEP7_CHASR</name>
<comment type="similarity">
    <text evidence="2 7">Belongs to the CTL (choline transporter-like) family.</text>
</comment>
<comment type="function">
    <text evidence="7">Choline transporter.</text>
</comment>
<keyword evidence="9" id="KW-1185">Reference proteome</keyword>
<dbReference type="GO" id="GO:0022857">
    <property type="term" value="F:transmembrane transporter activity"/>
    <property type="evidence" value="ECO:0007669"/>
    <property type="project" value="UniProtKB-UniRule"/>
</dbReference>
<evidence type="ECO:0000256" key="2">
    <source>
        <dbReference type="ARBA" id="ARBA00007168"/>
    </source>
</evidence>
<dbReference type="PANTHER" id="PTHR12385">
    <property type="entry name" value="CHOLINE TRANSPORTER-LIKE (SLC FAMILY 44)"/>
    <property type="match status" value="1"/>
</dbReference>
<keyword evidence="5" id="KW-0472">Membrane</keyword>
<proteinExistence type="inferred from homology"/>